<feature type="compositionally biased region" description="Pro residues" evidence="1">
    <location>
        <begin position="395"/>
        <end position="414"/>
    </location>
</feature>
<evidence type="ECO:0000256" key="1">
    <source>
        <dbReference type="SAM" id="MobiDB-lite"/>
    </source>
</evidence>
<dbReference type="Proteomes" id="UP001281761">
    <property type="component" value="Unassembled WGS sequence"/>
</dbReference>
<gene>
    <name evidence="2" type="ORF">BLNAU_3631</name>
</gene>
<comment type="caution">
    <text evidence="2">The sequence shown here is derived from an EMBL/GenBank/DDBJ whole genome shotgun (WGS) entry which is preliminary data.</text>
</comment>
<feature type="compositionally biased region" description="Polar residues" evidence="1">
    <location>
        <begin position="320"/>
        <end position="336"/>
    </location>
</feature>
<protein>
    <submittedName>
        <fullName evidence="2">Uncharacterized protein</fullName>
    </submittedName>
</protein>
<feature type="region of interest" description="Disordered" evidence="1">
    <location>
        <begin position="314"/>
        <end position="359"/>
    </location>
</feature>
<feature type="compositionally biased region" description="Polar residues" evidence="1">
    <location>
        <begin position="415"/>
        <end position="446"/>
    </location>
</feature>
<proteinExistence type="predicted"/>
<feature type="compositionally biased region" description="Basic and acidic residues" evidence="1">
    <location>
        <begin position="616"/>
        <end position="628"/>
    </location>
</feature>
<name>A0ABQ9YCQ5_9EUKA</name>
<accession>A0ABQ9YCQ5</accession>
<feature type="region of interest" description="Disordered" evidence="1">
    <location>
        <begin position="608"/>
        <end position="628"/>
    </location>
</feature>
<evidence type="ECO:0000313" key="2">
    <source>
        <dbReference type="EMBL" id="KAK2961509.1"/>
    </source>
</evidence>
<reference evidence="2 3" key="1">
    <citation type="journal article" date="2022" name="bioRxiv">
        <title>Genomics of Preaxostyla Flagellates Illuminates Evolutionary Transitions and the Path Towards Mitochondrial Loss.</title>
        <authorList>
            <person name="Novak L.V.F."/>
            <person name="Treitli S.C."/>
            <person name="Pyrih J."/>
            <person name="Halakuc P."/>
            <person name="Pipaliya S.V."/>
            <person name="Vacek V."/>
            <person name="Brzon O."/>
            <person name="Soukal P."/>
            <person name="Eme L."/>
            <person name="Dacks J.B."/>
            <person name="Karnkowska A."/>
            <person name="Elias M."/>
            <person name="Hampl V."/>
        </authorList>
    </citation>
    <scope>NUCLEOTIDE SEQUENCE [LARGE SCALE GENOMIC DNA]</scope>
    <source>
        <strain evidence="2">NAU3</strain>
        <tissue evidence="2">Gut</tissue>
    </source>
</reference>
<organism evidence="2 3">
    <name type="scientific">Blattamonas nauphoetae</name>
    <dbReference type="NCBI Taxonomy" id="2049346"/>
    <lineage>
        <taxon>Eukaryota</taxon>
        <taxon>Metamonada</taxon>
        <taxon>Preaxostyla</taxon>
        <taxon>Oxymonadida</taxon>
        <taxon>Blattamonas</taxon>
    </lineage>
</organism>
<keyword evidence="3" id="KW-1185">Reference proteome</keyword>
<feature type="region of interest" description="Disordered" evidence="1">
    <location>
        <begin position="395"/>
        <end position="446"/>
    </location>
</feature>
<evidence type="ECO:0000313" key="3">
    <source>
        <dbReference type="Proteomes" id="UP001281761"/>
    </source>
</evidence>
<sequence length="628" mass="69552">MDVSPRYLEPLKNRDNAIIVKDLNSNPFTVVLNTLVAVFGVPLKQDTERESTKYIYNLQVVNDSDVKKLKEQVQDGRYVVVNQRCVTVSPGTQALSFLIHQQCDLSTFDQVKRAIASYNIHFSPFIRPNGDKLINFSSRTIAVKAKSIAESILGAIPVVFSESSLFRNRLCFIVKKPRQTSIALEDVVNVMMKLKKRILSIVRERGMIPTEYKGHTITLSLTLDKRHLDGNTNDKPIIYITPTLLGEQLVEDIIHRLPKSEETIRIDEKYSFSLHSFAICELNTIDSVARTYTPKEGLRVINFVPKTVRNPFPFLDPFPTKTTPQSNIQSQSQPESIGSPPLDVPSVPGSPPLHPVSPSVFESRSQLFPTIQNPNPQPRLKKPAKEFVPRLFPQCPSPTPIAPPSEWFSPPPSINPSTASERNLGTDSMSDTHRTSITPPSQPPINNTSAWVSSLPTTLHIATSLQPLTLPERIVVAKDVEPDKPSFSDSFASLTDDTRTWATMSGQSSWFSSSNALSISHVSASNPPGADSVTPGFLFSGNFSPFDPFDEQGSLNTHFDVLGARMNGMDTDEAQSNLFDTQDLDTVSSFSLTRPSFDFLPPTTQILPSFGSGHDSLTHHEHPPNNTP</sequence>
<dbReference type="EMBL" id="JARBJD010000016">
    <property type="protein sequence ID" value="KAK2961509.1"/>
    <property type="molecule type" value="Genomic_DNA"/>
</dbReference>